<evidence type="ECO:0000313" key="2">
    <source>
        <dbReference type="WBParaSite" id="nRc.2.0.1.t44180-RA"/>
    </source>
</evidence>
<protein>
    <submittedName>
        <fullName evidence="2">Uncharacterized protein</fullName>
    </submittedName>
</protein>
<dbReference type="Proteomes" id="UP000887565">
    <property type="component" value="Unplaced"/>
</dbReference>
<sequence length="194" mass="20659">MLLRKTRLQIIKTRIGESDEIVLCFSLNTASVATPLMAVSSCVSIVNGCVSPVEGSVSRAGGCVYLLTATFHPRVAALYGHTAASHLRAAASCLRVVDLVADILNAFRSRLKSGQNIQQGASIRGQKSGRQDRRSGITFFQLVARTLNGVAVGTGTGAGRSNNVPDVVRTSIGDSESSRRLLIWEICINVTNIM</sequence>
<proteinExistence type="predicted"/>
<name>A0A915L0E7_ROMCU</name>
<dbReference type="WBParaSite" id="nRc.2.0.1.t44180-RA">
    <property type="protein sequence ID" value="nRc.2.0.1.t44180-RA"/>
    <property type="gene ID" value="nRc.2.0.1.g44180"/>
</dbReference>
<keyword evidence="1" id="KW-1185">Reference proteome</keyword>
<accession>A0A915L0E7</accession>
<organism evidence="1 2">
    <name type="scientific">Romanomermis culicivorax</name>
    <name type="common">Nematode worm</name>
    <dbReference type="NCBI Taxonomy" id="13658"/>
    <lineage>
        <taxon>Eukaryota</taxon>
        <taxon>Metazoa</taxon>
        <taxon>Ecdysozoa</taxon>
        <taxon>Nematoda</taxon>
        <taxon>Enoplea</taxon>
        <taxon>Dorylaimia</taxon>
        <taxon>Mermithida</taxon>
        <taxon>Mermithoidea</taxon>
        <taxon>Mermithidae</taxon>
        <taxon>Romanomermis</taxon>
    </lineage>
</organism>
<evidence type="ECO:0000313" key="1">
    <source>
        <dbReference type="Proteomes" id="UP000887565"/>
    </source>
</evidence>
<dbReference type="AlphaFoldDB" id="A0A915L0E7"/>
<reference evidence="2" key="1">
    <citation type="submission" date="2022-11" db="UniProtKB">
        <authorList>
            <consortium name="WormBaseParasite"/>
        </authorList>
    </citation>
    <scope>IDENTIFICATION</scope>
</reference>